<dbReference type="PANTHER" id="PTHR48111:SF69">
    <property type="entry name" value="RESPONSE REGULATOR RECEIVER"/>
    <property type="match status" value="1"/>
</dbReference>
<dbReference type="OrthoDB" id="8889669at2"/>
<keyword evidence="6" id="KW-1185">Reference proteome</keyword>
<evidence type="ECO:0000256" key="2">
    <source>
        <dbReference type="PROSITE-ProRule" id="PRU00169"/>
    </source>
</evidence>
<dbReference type="Pfam" id="PF00072">
    <property type="entry name" value="Response_reg"/>
    <property type="match status" value="1"/>
</dbReference>
<dbReference type="SMART" id="SM00448">
    <property type="entry name" value="REC"/>
    <property type="match status" value="1"/>
</dbReference>
<dbReference type="PROSITE" id="PS50110">
    <property type="entry name" value="RESPONSE_REGULATORY"/>
    <property type="match status" value="1"/>
</dbReference>
<dbReference type="Gene3D" id="2.40.50.1020">
    <property type="entry name" value="LytTr DNA-binding domain"/>
    <property type="match status" value="1"/>
</dbReference>
<dbReference type="AlphaFoldDB" id="A0A1W1XD15"/>
<organism evidence="5 6">
    <name type="scientific">Andreprevotia lacus DSM 23236</name>
    <dbReference type="NCBI Taxonomy" id="1121001"/>
    <lineage>
        <taxon>Bacteria</taxon>
        <taxon>Pseudomonadati</taxon>
        <taxon>Pseudomonadota</taxon>
        <taxon>Betaproteobacteria</taxon>
        <taxon>Neisseriales</taxon>
        <taxon>Chitinibacteraceae</taxon>
        <taxon>Andreprevotia</taxon>
    </lineage>
</organism>
<evidence type="ECO:0000259" key="4">
    <source>
        <dbReference type="PROSITE" id="PS50930"/>
    </source>
</evidence>
<dbReference type="GO" id="GO:0006355">
    <property type="term" value="P:regulation of DNA-templated transcription"/>
    <property type="evidence" value="ECO:0007669"/>
    <property type="project" value="TreeGrafter"/>
</dbReference>
<reference evidence="5 6" key="1">
    <citation type="submission" date="2017-04" db="EMBL/GenBank/DDBJ databases">
        <authorList>
            <person name="Afonso C.L."/>
            <person name="Miller P.J."/>
            <person name="Scott M.A."/>
            <person name="Spackman E."/>
            <person name="Goraichik I."/>
            <person name="Dimitrov K.M."/>
            <person name="Suarez D.L."/>
            <person name="Swayne D.E."/>
        </authorList>
    </citation>
    <scope>NUCLEOTIDE SEQUENCE [LARGE SCALE GENOMIC DNA]</scope>
    <source>
        <strain evidence="5 6">DSM 23236</strain>
    </source>
</reference>
<accession>A0A1W1XD15</accession>
<evidence type="ECO:0000259" key="3">
    <source>
        <dbReference type="PROSITE" id="PS50110"/>
    </source>
</evidence>
<feature type="modified residue" description="4-aspartylphosphate" evidence="2">
    <location>
        <position position="55"/>
    </location>
</feature>
<name>A0A1W1XD15_9NEIS</name>
<dbReference type="STRING" id="1121001.SAMN02745857_01249"/>
<dbReference type="InterPro" id="IPR039420">
    <property type="entry name" value="WalR-like"/>
</dbReference>
<protein>
    <submittedName>
        <fullName evidence="5">Two component transcriptional regulator, LytTR family</fullName>
    </submittedName>
</protein>
<dbReference type="SUPFAM" id="SSF52172">
    <property type="entry name" value="CheY-like"/>
    <property type="match status" value="1"/>
</dbReference>
<dbReference type="Pfam" id="PF04397">
    <property type="entry name" value="LytTR"/>
    <property type="match status" value="1"/>
</dbReference>
<sequence>MPTALIADDEPLLLEEIASQLAQLWPELRIVAQARNGAEALAALNREQPDYAFLDIRMPGLTGLDVARNAPGRTRVVFVTAYDAYALAAFDASAVDYLLKPLETGRLAACIAKLQRSSTVPDWQQALQQAQQQPAEHKALDWLTVGLADTTRLVAIGEVIYFESNDKYTEVVTRHERHLMRTPLKALLPQLPEGRFAQIHRSVIVSLPAVDRIERDLLGRLRLFLREREESFVISRTFAGQFRQM</sequence>
<proteinExistence type="predicted"/>
<evidence type="ECO:0000256" key="1">
    <source>
        <dbReference type="ARBA" id="ARBA00023125"/>
    </source>
</evidence>
<evidence type="ECO:0000313" key="6">
    <source>
        <dbReference type="Proteomes" id="UP000192761"/>
    </source>
</evidence>
<dbReference type="Gene3D" id="3.40.50.2300">
    <property type="match status" value="1"/>
</dbReference>
<dbReference type="GO" id="GO:0032993">
    <property type="term" value="C:protein-DNA complex"/>
    <property type="evidence" value="ECO:0007669"/>
    <property type="project" value="TreeGrafter"/>
</dbReference>
<keyword evidence="1" id="KW-0238">DNA-binding</keyword>
<feature type="domain" description="HTH LytTR-type" evidence="4">
    <location>
        <begin position="153"/>
        <end position="245"/>
    </location>
</feature>
<dbReference type="RefSeq" id="WP_084089920.1">
    <property type="nucleotide sequence ID" value="NZ_FWXD01000006.1"/>
</dbReference>
<dbReference type="PANTHER" id="PTHR48111">
    <property type="entry name" value="REGULATOR OF RPOS"/>
    <property type="match status" value="1"/>
</dbReference>
<dbReference type="Proteomes" id="UP000192761">
    <property type="component" value="Unassembled WGS sequence"/>
</dbReference>
<dbReference type="PROSITE" id="PS50930">
    <property type="entry name" value="HTH_LYTTR"/>
    <property type="match status" value="1"/>
</dbReference>
<dbReference type="GO" id="GO:0000156">
    <property type="term" value="F:phosphorelay response regulator activity"/>
    <property type="evidence" value="ECO:0007669"/>
    <property type="project" value="TreeGrafter"/>
</dbReference>
<dbReference type="EMBL" id="FWXD01000006">
    <property type="protein sequence ID" value="SMC21816.1"/>
    <property type="molecule type" value="Genomic_DNA"/>
</dbReference>
<dbReference type="SMART" id="SM00850">
    <property type="entry name" value="LytTR"/>
    <property type="match status" value="1"/>
</dbReference>
<dbReference type="InterPro" id="IPR011006">
    <property type="entry name" value="CheY-like_superfamily"/>
</dbReference>
<evidence type="ECO:0000313" key="5">
    <source>
        <dbReference type="EMBL" id="SMC21816.1"/>
    </source>
</evidence>
<dbReference type="GO" id="GO:0005829">
    <property type="term" value="C:cytosol"/>
    <property type="evidence" value="ECO:0007669"/>
    <property type="project" value="TreeGrafter"/>
</dbReference>
<gene>
    <name evidence="5" type="ORF">SAMN02745857_01249</name>
</gene>
<keyword evidence="2" id="KW-0597">Phosphoprotein</keyword>
<dbReference type="InterPro" id="IPR001789">
    <property type="entry name" value="Sig_transdc_resp-reg_receiver"/>
</dbReference>
<dbReference type="GO" id="GO:0000976">
    <property type="term" value="F:transcription cis-regulatory region binding"/>
    <property type="evidence" value="ECO:0007669"/>
    <property type="project" value="TreeGrafter"/>
</dbReference>
<feature type="domain" description="Response regulatory" evidence="3">
    <location>
        <begin position="3"/>
        <end position="115"/>
    </location>
</feature>
<dbReference type="InterPro" id="IPR007492">
    <property type="entry name" value="LytTR_DNA-bd_dom"/>
</dbReference>